<evidence type="ECO:0000256" key="1">
    <source>
        <dbReference type="ARBA" id="ARBA00010652"/>
    </source>
</evidence>
<feature type="domain" description="PPE" evidence="2">
    <location>
        <begin position="8"/>
        <end position="34"/>
    </location>
</feature>
<protein>
    <submittedName>
        <fullName evidence="3">PPE family protein</fullName>
    </submittedName>
</protein>
<dbReference type="EMBL" id="JAOB01000090">
    <property type="protein sequence ID" value="EUA08972.1"/>
    <property type="molecule type" value="Genomic_DNA"/>
</dbReference>
<sequence>MPVTAPIWMAFPPEVHSALLSAGPGPGSLLAAAGRGRR</sequence>
<comment type="similarity">
    <text evidence="1">Belongs to the mycobacterial PPE family.</text>
</comment>
<dbReference type="SUPFAM" id="SSF140459">
    <property type="entry name" value="PE/PPE dimer-like"/>
    <property type="match status" value="1"/>
</dbReference>
<organism evidence="3">
    <name type="scientific">Mycobacterium xenopi 4042</name>
    <dbReference type="NCBI Taxonomy" id="1299334"/>
    <lineage>
        <taxon>Bacteria</taxon>
        <taxon>Bacillati</taxon>
        <taxon>Actinomycetota</taxon>
        <taxon>Actinomycetes</taxon>
        <taxon>Mycobacteriales</taxon>
        <taxon>Mycobacteriaceae</taxon>
        <taxon>Mycobacterium</taxon>
    </lineage>
</organism>
<name>X7YP33_MYCXE</name>
<evidence type="ECO:0000313" key="3">
    <source>
        <dbReference type="EMBL" id="EUA08972.1"/>
    </source>
</evidence>
<gene>
    <name evidence="3" type="ORF">I553_10029</name>
</gene>
<dbReference type="InterPro" id="IPR000030">
    <property type="entry name" value="PPE_dom"/>
</dbReference>
<evidence type="ECO:0000259" key="2">
    <source>
        <dbReference type="Pfam" id="PF00823"/>
    </source>
</evidence>
<dbReference type="PATRIC" id="fig|1299334.3.peg.9515"/>
<dbReference type="Pfam" id="PF00823">
    <property type="entry name" value="PPE"/>
    <property type="match status" value="1"/>
</dbReference>
<proteinExistence type="inferred from homology"/>
<reference evidence="3" key="1">
    <citation type="submission" date="2014-01" db="EMBL/GenBank/DDBJ databases">
        <authorList>
            <person name="Brown-Elliot B."/>
            <person name="Wallace R."/>
            <person name="Lenaerts A."/>
            <person name="Ordway D."/>
            <person name="DeGroote M.A."/>
            <person name="Parker T."/>
            <person name="Sizemore C."/>
            <person name="Tallon L.J."/>
            <person name="Sadzewicz L.K."/>
            <person name="Sengamalay N."/>
            <person name="Fraser C.M."/>
            <person name="Hine E."/>
            <person name="Shefchek K.A."/>
            <person name="Das S.P."/>
            <person name="Tettelin H."/>
        </authorList>
    </citation>
    <scope>NUCLEOTIDE SEQUENCE [LARGE SCALE GENOMIC DNA]</scope>
    <source>
        <strain evidence="3">4042</strain>
    </source>
</reference>
<comment type="caution">
    <text evidence="3">The sequence shown here is derived from an EMBL/GenBank/DDBJ whole genome shotgun (WGS) entry which is preliminary data.</text>
</comment>
<dbReference type="Gene3D" id="1.20.1260.20">
    <property type="entry name" value="PPE superfamily"/>
    <property type="match status" value="1"/>
</dbReference>
<dbReference type="InterPro" id="IPR038332">
    <property type="entry name" value="PPE_sf"/>
</dbReference>
<dbReference type="AlphaFoldDB" id="X7YP33"/>
<accession>X7YP33</accession>